<dbReference type="Gene3D" id="3.40.640.10">
    <property type="entry name" value="Type I PLP-dependent aspartate aminotransferase-like (Major domain)"/>
    <property type="match status" value="1"/>
</dbReference>
<evidence type="ECO:0000256" key="7">
    <source>
        <dbReference type="ARBA" id="ARBA00022598"/>
    </source>
</evidence>
<keyword evidence="10 16" id="KW-0093">Biotin biosynthesis</keyword>
<evidence type="ECO:0000313" key="21">
    <source>
        <dbReference type="Proteomes" id="UP000053681"/>
    </source>
</evidence>
<evidence type="ECO:0000256" key="3">
    <source>
        <dbReference type="ARBA" id="ARBA00004746"/>
    </source>
</evidence>
<evidence type="ECO:0000256" key="18">
    <source>
        <dbReference type="RuleBase" id="RU003693"/>
    </source>
</evidence>
<dbReference type="Proteomes" id="UP000053681">
    <property type="component" value="Unassembled WGS sequence"/>
</dbReference>
<dbReference type="GO" id="GO:0042410">
    <property type="term" value="F:6-carboxyhexanoate-CoA ligase activity"/>
    <property type="evidence" value="ECO:0007669"/>
    <property type="project" value="UniProtKB-UniRule"/>
</dbReference>
<dbReference type="GO" id="GO:0000287">
    <property type="term" value="F:magnesium ion binding"/>
    <property type="evidence" value="ECO:0007669"/>
    <property type="project" value="UniProtKB-UniRule"/>
</dbReference>
<dbReference type="GO" id="GO:0009102">
    <property type="term" value="P:biotin biosynthetic process"/>
    <property type="evidence" value="ECO:0007669"/>
    <property type="project" value="UniProtKB-UniRule"/>
</dbReference>
<dbReference type="NCBIfam" id="TIGR00858">
    <property type="entry name" value="bioF"/>
    <property type="match status" value="1"/>
</dbReference>
<dbReference type="Pfam" id="PF00155">
    <property type="entry name" value="Aminotran_1_2"/>
    <property type="match status" value="1"/>
</dbReference>
<comment type="cofactor">
    <cofactor evidence="2 16">
        <name>Mg(2+)</name>
        <dbReference type="ChEBI" id="CHEBI:18420"/>
    </cofactor>
</comment>
<keyword evidence="9 16" id="KW-0547">Nucleotide-binding</keyword>
<dbReference type="InterPro" id="IPR001917">
    <property type="entry name" value="Aminotrans_II_pyridoxalP_BS"/>
</dbReference>
<dbReference type="GO" id="GO:0030170">
    <property type="term" value="F:pyridoxal phosphate binding"/>
    <property type="evidence" value="ECO:0007669"/>
    <property type="project" value="InterPro"/>
</dbReference>
<keyword evidence="21" id="KW-1185">Reference proteome</keyword>
<dbReference type="EMBL" id="LNQP01000026">
    <property type="protein sequence ID" value="KSU88278.1"/>
    <property type="molecule type" value="Genomic_DNA"/>
</dbReference>
<dbReference type="InterPro" id="IPR015422">
    <property type="entry name" value="PyrdxlP-dep_Trfase_small"/>
</dbReference>
<dbReference type="NCBIfam" id="NF002360">
    <property type="entry name" value="PRK01322.1"/>
    <property type="match status" value="1"/>
</dbReference>
<dbReference type="NCBIfam" id="TIGR01204">
    <property type="entry name" value="bioW"/>
    <property type="match status" value="1"/>
</dbReference>
<sequence length="636" mass="70496">MNLFSLKMRASNSNTGHLSGAEKIVNKHELHTYTNALLHRALHHSKGAADEITMKVEPVQLSDIQRLEALPVKTVEVANHYEGIEEVKKLLLQLGLQQAEEIIEMLSSCSSMRGAILLDVDTMKRLEPDQERGIRATYMDANRSHFQEDLTKKNHFQEALVLATKVAYAPNVIGEICISDDPDYVTGYVASKEFGYVRITKLKQKGSHLGGRIFLYRHSESGVNETIAYLEKQKIVVDLGLSKRLNEAKQQDKWRKIKSDLASLQENHLYRSFNEIQTAQEAHVKMHDREYVMLASNSYLNLCNHPGVKSYALQMGEAYGIGSGGSRLTTGTTTLHRLLEEMIAEFKETEAALVFNTGYMANVGVISSLLSEGDVIFSDELNHASIIDGCRLSKAKTVVYKHNDMNDLEEKILAHSCENGLIVSDAVFSMDGDVVNLPELMRLANQYGLFSMIDEAHSTGVLGERGRGVCKYFQLTQKPDIIMGTLSKALGGEGGFVCGDKLLIEYLKNKARSFIFSTSLSPVTSASAIEALRLIMNDDTQVTKLQENIAYFNECLQAHGISARSNSSIFPIVVGSEQAALDASAKLFDHGYFISAIRYPTVAKGSARLRVSLMADHSKKELSEAAKLIKKYIGNV</sequence>
<evidence type="ECO:0000256" key="5">
    <source>
        <dbReference type="ARBA" id="ARBA00010008"/>
    </source>
</evidence>
<dbReference type="RefSeq" id="WP_062686720.1">
    <property type="nucleotide sequence ID" value="NZ_KQ758642.1"/>
</dbReference>
<proteinExistence type="inferred from homology"/>
<dbReference type="HAMAP" id="MF_00668">
    <property type="entry name" value="BioW"/>
    <property type="match status" value="1"/>
</dbReference>
<dbReference type="CDD" id="cd06454">
    <property type="entry name" value="KBL_like"/>
    <property type="match status" value="1"/>
</dbReference>
<keyword evidence="13 17" id="KW-0663">Pyridoxal phosphate</keyword>
<dbReference type="Gene3D" id="3.90.1150.10">
    <property type="entry name" value="Aspartate Aminotransferase, domain 1"/>
    <property type="match status" value="1"/>
</dbReference>
<dbReference type="Pfam" id="PF03744">
    <property type="entry name" value="BioW"/>
    <property type="match status" value="1"/>
</dbReference>
<evidence type="ECO:0000256" key="16">
    <source>
        <dbReference type="HAMAP-Rule" id="MF_00668"/>
    </source>
</evidence>
<dbReference type="InterPro" id="IPR004723">
    <property type="entry name" value="AONS_Archaea/Proteobacteria"/>
</dbReference>
<feature type="modified residue" description="N6-(pyridoxal phosphate)lysine" evidence="17">
    <location>
        <position position="488"/>
    </location>
</feature>
<comment type="cofactor">
    <cofactor evidence="1 17 18">
        <name>pyridoxal 5'-phosphate</name>
        <dbReference type="ChEBI" id="CHEBI:597326"/>
    </cofactor>
</comment>
<feature type="domain" description="Aminotransferase class I/classII large" evidence="19">
    <location>
        <begin position="291"/>
        <end position="627"/>
    </location>
</feature>
<evidence type="ECO:0000256" key="6">
    <source>
        <dbReference type="ARBA" id="ARBA00011738"/>
    </source>
</evidence>
<evidence type="ECO:0000256" key="17">
    <source>
        <dbReference type="PIRSR" id="PIRSR604723-51"/>
    </source>
</evidence>
<dbReference type="AlphaFoldDB" id="A0A0V8JMN2"/>
<evidence type="ECO:0000256" key="13">
    <source>
        <dbReference type="ARBA" id="ARBA00022898"/>
    </source>
</evidence>
<dbReference type="GO" id="GO:0005524">
    <property type="term" value="F:ATP binding"/>
    <property type="evidence" value="ECO:0007669"/>
    <property type="project" value="UniProtKB-KW"/>
</dbReference>
<protein>
    <recommendedName>
        <fullName evidence="16">6-carboxyhexanoate--CoA ligase</fullName>
        <ecNumber evidence="16">6.2.1.14</ecNumber>
    </recommendedName>
    <alternativeName>
        <fullName evidence="16">Pimeloyl-CoA synthase</fullName>
    </alternativeName>
</protein>
<dbReference type="InterPro" id="IPR050087">
    <property type="entry name" value="AON_synthase_class-II"/>
</dbReference>
<dbReference type="UniPathway" id="UPA00078"/>
<evidence type="ECO:0000256" key="14">
    <source>
        <dbReference type="ARBA" id="ARBA00047715"/>
    </source>
</evidence>
<evidence type="ECO:0000256" key="15">
    <source>
        <dbReference type="ARBA" id="ARBA00049553"/>
    </source>
</evidence>
<accession>A0A0V8JMN2</accession>
<dbReference type="InterPro" id="IPR004839">
    <property type="entry name" value="Aminotransferase_I/II_large"/>
</dbReference>
<dbReference type="EC" id="6.2.1.14" evidence="16"/>
<comment type="catalytic activity">
    <reaction evidence="15 16">
        <text>heptanedioate + ATP + CoA = 6-carboxyhexanoyl-CoA + AMP + diphosphate</text>
        <dbReference type="Rhea" id="RHEA:14781"/>
        <dbReference type="ChEBI" id="CHEBI:30616"/>
        <dbReference type="ChEBI" id="CHEBI:33019"/>
        <dbReference type="ChEBI" id="CHEBI:36165"/>
        <dbReference type="ChEBI" id="CHEBI:57287"/>
        <dbReference type="ChEBI" id="CHEBI:57360"/>
        <dbReference type="ChEBI" id="CHEBI:456215"/>
        <dbReference type="EC" id="6.2.1.14"/>
    </reaction>
</comment>
<reference evidence="20 21" key="1">
    <citation type="submission" date="2015-11" db="EMBL/GenBank/DDBJ databases">
        <title>Bacillus caseinolyticus sp nov.</title>
        <authorList>
            <person name="Dastager S.G."/>
            <person name="Mawlankar R."/>
        </authorList>
    </citation>
    <scope>NUCLEOTIDE SEQUENCE [LARGE SCALE GENOMIC DNA]</scope>
    <source>
        <strain evidence="20 21">SGD-V-76</strain>
    </source>
</reference>
<comment type="function">
    <text evidence="16">Catalyzes the transformation of pimelate into pimeloyl-CoA with concomitant hydrolysis of ATP to AMP.</text>
</comment>
<gene>
    <name evidence="16" type="primary">bioW</name>
    <name evidence="20" type="ORF">AS180_09015</name>
</gene>
<evidence type="ECO:0000256" key="2">
    <source>
        <dbReference type="ARBA" id="ARBA00001946"/>
    </source>
</evidence>
<dbReference type="InterPro" id="IPR015421">
    <property type="entry name" value="PyrdxlP-dep_Trfase_major"/>
</dbReference>
<dbReference type="PANTHER" id="PTHR13693">
    <property type="entry name" value="CLASS II AMINOTRANSFERASE/8-AMINO-7-OXONONANOATE SYNTHASE"/>
    <property type="match status" value="1"/>
</dbReference>
<dbReference type="GO" id="GO:0008710">
    <property type="term" value="F:8-amino-7-oxononanoate synthase activity"/>
    <property type="evidence" value="ECO:0007669"/>
    <property type="project" value="UniProtKB-UniRule"/>
</dbReference>
<evidence type="ECO:0000256" key="10">
    <source>
        <dbReference type="ARBA" id="ARBA00022756"/>
    </source>
</evidence>
<dbReference type="UniPathway" id="UPA00999">
    <property type="reaction ID" value="UER00351"/>
</dbReference>
<dbReference type="FunFam" id="3.40.640.10:FF:000006">
    <property type="entry name" value="5-aminolevulinate synthase, mitochondrial"/>
    <property type="match status" value="1"/>
</dbReference>
<comment type="subunit">
    <text evidence="6 16 18">Homodimer.</text>
</comment>
<comment type="catalytic activity">
    <reaction evidence="14 18">
        <text>6-carboxyhexanoyl-[ACP] + L-alanine + H(+) = (8S)-8-amino-7-oxononanoate + holo-[ACP] + CO2</text>
        <dbReference type="Rhea" id="RHEA:42288"/>
        <dbReference type="Rhea" id="RHEA-COMP:9685"/>
        <dbReference type="Rhea" id="RHEA-COMP:9955"/>
        <dbReference type="ChEBI" id="CHEBI:15378"/>
        <dbReference type="ChEBI" id="CHEBI:16526"/>
        <dbReference type="ChEBI" id="CHEBI:57972"/>
        <dbReference type="ChEBI" id="CHEBI:64479"/>
        <dbReference type="ChEBI" id="CHEBI:78846"/>
        <dbReference type="ChEBI" id="CHEBI:149468"/>
        <dbReference type="EC" id="2.3.1.47"/>
    </reaction>
</comment>
<evidence type="ECO:0000256" key="1">
    <source>
        <dbReference type="ARBA" id="ARBA00001933"/>
    </source>
</evidence>
<keyword evidence="12 16" id="KW-0460">Magnesium</keyword>
<dbReference type="InterPro" id="IPR015424">
    <property type="entry name" value="PyrdxlP-dep_Trfase"/>
</dbReference>
<evidence type="ECO:0000256" key="12">
    <source>
        <dbReference type="ARBA" id="ARBA00022842"/>
    </source>
</evidence>
<comment type="similarity">
    <text evidence="16">Belongs to the BioW family.</text>
</comment>
<evidence type="ECO:0000256" key="4">
    <source>
        <dbReference type="ARBA" id="ARBA00005075"/>
    </source>
</evidence>
<evidence type="ECO:0000259" key="19">
    <source>
        <dbReference type="Pfam" id="PF00155"/>
    </source>
</evidence>
<comment type="pathway">
    <text evidence="3 18">Cofactor biosynthesis; biotin biosynthesis.</text>
</comment>
<dbReference type="InterPro" id="IPR005499">
    <property type="entry name" value="BioW"/>
</dbReference>
<comment type="similarity">
    <text evidence="5 18">Belongs to the class-II pyridoxal-phosphate-dependent aminotransferase family. BioF subfamily.</text>
</comment>
<keyword evidence="8 18" id="KW-0808">Transferase</keyword>
<name>A0A0V8JMN2_9BACI</name>
<evidence type="ECO:0000313" key="20">
    <source>
        <dbReference type="EMBL" id="KSU88278.1"/>
    </source>
</evidence>
<keyword evidence="11 16" id="KW-0067">ATP-binding</keyword>
<evidence type="ECO:0000256" key="9">
    <source>
        <dbReference type="ARBA" id="ARBA00022741"/>
    </source>
</evidence>
<comment type="function">
    <text evidence="18">Catalyzes the decarboxylative condensation of pimeloyl-[acyl-carrier protein] and L-alanine to produce 8-amino-7-oxononanoate (AON), [acyl-carrier protein], and carbon dioxide.</text>
</comment>
<dbReference type="SUPFAM" id="SSF53383">
    <property type="entry name" value="PLP-dependent transferases"/>
    <property type="match status" value="1"/>
</dbReference>
<organism evidence="20 21">
    <name type="scientific">Priestia veravalensis</name>
    <dbReference type="NCBI Taxonomy" id="1414648"/>
    <lineage>
        <taxon>Bacteria</taxon>
        <taxon>Bacillati</taxon>
        <taxon>Bacillota</taxon>
        <taxon>Bacilli</taxon>
        <taxon>Bacillales</taxon>
        <taxon>Bacillaceae</taxon>
        <taxon>Priestia</taxon>
    </lineage>
</organism>
<comment type="pathway">
    <text evidence="4 16">Metabolic intermediate metabolism; pimeloyl-CoA biosynthesis; pimeloyl-CoA from pimelate: step 1/1.</text>
</comment>
<comment type="caution">
    <text evidence="20">The sequence shown here is derived from an EMBL/GenBank/DDBJ whole genome shotgun (WGS) entry which is preliminary data.</text>
</comment>
<evidence type="ECO:0000256" key="11">
    <source>
        <dbReference type="ARBA" id="ARBA00022840"/>
    </source>
</evidence>
<evidence type="ECO:0000256" key="8">
    <source>
        <dbReference type="ARBA" id="ARBA00022679"/>
    </source>
</evidence>
<dbReference type="PROSITE" id="PS00599">
    <property type="entry name" value="AA_TRANSFER_CLASS_2"/>
    <property type="match status" value="1"/>
</dbReference>
<keyword evidence="7 16" id="KW-0436">Ligase</keyword>